<name>A0A0G3GNX5_9PSED</name>
<feature type="region of interest" description="Disordered" evidence="1">
    <location>
        <begin position="1"/>
        <end position="29"/>
    </location>
</feature>
<dbReference type="Proteomes" id="UP000035212">
    <property type="component" value="Chromosome"/>
</dbReference>
<feature type="compositionally biased region" description="Basic and acidic residues" evidence="1">
    <location>
        <begin position="16"/>
        <end position="29"/>
    </location>
</feature>
<protein>
    <submittedName>
        <fullName evidence="2">Uncharacterized protein</fullName>
    </submittedName>
</protein>
<reference evidence="3" key="2">
    <citation type="submission" date="2015-03" db="EMBL/GenBank/DDBJ databases">
        <authorList>
            <person name="Deng P."/>
            <person name="Lu S."/>
        </authorList>
    </citation>
    <scope>NUCLEOTIDE SEQUENCE [LARGE SCALE GENOMIC DNA]</scope>
    <source>
        <strain evidence="3">UFB2</strain>
    </source>
</reference>
<evidence type="ECO:0000313" key="3">
    <source>
        <dbReference type="Proteomes" id="UP000035212"/>
    </source>
</evidence>
<evidence type="ECO:0000313" key="2">
    <source>
        <dbReference type="EMBL" id="AKK00482.1"/>
    </source>
</evidence>
<dbReference type="EMBL" id="CP011020">
    <property type="protein sequence ID" value="AKK00482.1"/>
    <property type="molecule type" value="Genomic_DNA"/>
</dbReference>
<gene>
    <name evidence="2" type="ORF">VM99_21280</name>
</gene>
<sequence>MARLPKGTTALFDPSEDSKNARDAHKAGVSSEEVKEYFANLTQLIIRERDAVPQETKQQQLSDLRKELLALSAETSERTAEFITYGRAITEAYRSASTHRSLQTESIAMHVLNLQPVYLEDNVFDLSNIEINQTIKLYPDFSAKREPTGRTKYKDIGRLTFEVGMTRG</sequence>
<dbReference type="AlphaFoldDB" id="A0A0G3GNX5"/>
<proteinExistence type="predicted"/>
<organism evidence="2 3">
    <name type="scientific">Pseudomonas chlororaphis</name>
    <dbReference type="NCBI Taxonomy" id="587753"/>
    <lineage>
        <taxon>Bacteria</taxon>
        <taxon>Pseudomonadati</taxon>
        <taxon>Pseudomonadota</taxon>
        <taxon>Gammaproteobacteria</taxon>
        <taxon>Pseudomonadales</taxon>
        <taxon>Pseudomonadaceae</taxon>
        <taxon>Pseudomonas</taxon>
    </lineage>
</organism>
<reference evidence="2 3" key="1">
    <citation type="journal article" date="2015" name="Stand. Genomic Sci.">
        <title>Complete genome of Pseudomonas chlororaphis strain UFB2, a soil bacterium with antibacterial activity against bacterial canker pathogen of tomato.</title>
        <authorList>
            <person name="Deng P."/>
            <person name="Wang X."/>
            <person name="Baird S.M."/>
            <person name="Lu S.E."/>
        </authorList>
    </citation>
    <scope>NUCLEOTIDE SEQUENCE [LARGE SCALE GENOMIC DNA]</scope>
    <source>
        <strain evidence="2 3">UFB2</strain>
    </source>
</reference>
<accession>A0A0G3GNX5</accession>
<dbReference type="PATRIC" id="fig|587753.11.peg.4356"/>
<evidence type="ECO:0000256" key="1">
    <source>
        <dbReference type="SAM" id="MobiDB-lite"/>
    </source>
</evidence>